<feature type="region of interest" description="Disordered" evidence="8">
    <location>
        <begin position="557"/>
        <end position="589"/>
    </location>
</feature>
<dbReference type="InterPro" id="IPR017441">
    <property type="entry name" value="Protein_kinase_ATP_BS"/>
</dbReference>
<feature type="compositionally biased region" description="Basic residues" evidence="8">
    <location>
        <begin position="660"/>
        <end position="675"/>
    </location>
</feature>
<dbReference type="GO" id="GO:0015630">
    <property type="term" value="C:microtubule cytoskeleton"/>
    <property type="evidence" value="ECO:0007669"/>
    <property type="project" value="UniProtKB-ARBA"/>
</dbReference>
<evidence type="ECO:0000256" key="6">
    <source>
        <dbReference type="ARBA" id="ARBA00061588"/>
    </source>
</evidence>
<dbReference type="SUPFAM" id="SSF56112">
    <property type="entry name" value="Protein kinase-like (PK-like)"/>
    <property type="match status" value="1"/>
</dbReference>
<dbReference type="InterPro" id="IPR011009">
    <property type="entry name" value="Kinase-like_dom_sf"/>
</dbReference>
<evidence type="ECO:0000256" key="7">
    <source>
        <dbReference type="PROSITE-ProRule" id="PRU10141"/>
    </source>
</evidence>
<keyword evidence="1" id="KW-0723">Serine/threonine-protein kinase</keyword>
<feature type="compositionally biased region" description="Basic and acidic residues" evidence="8">
    <location>
        <begin position="947"/>
        <end position="958"/>
    </location>
</feature>
<evidence type="ECO:0000259" key="9">
    <source>
        <dbReference type="PROSITE" id="PS50011"/>
    </source>
</evidence>
<feature type="domain" description="Protein kinase" evidence="9">
    <location>
        <begin position="17"/>
        <end position="276"/>
    </location>
</feature>
<feature type="region of interest" description="Disordered" evidence="8">
    <location>
        <begin position="1074"/>
        <end position="1096"/>
    </location>
</feature>
<evidence type="ECO:0000313" key="11">
    <source>
        <dbReference type="Proteomes" id="UP001153620"/>
    </source>
</evidence>
<evidence type="ECO:0000256" key="2">
    <source>
        <dbReference type="ARBA" id="ARBA00022679"/>
    </source>
</evidence>
<evidence type="ECO:0000256" key="5">
    <source>
        <dbReference type="ARBA" id="ARBA00022840"/>
    </source>
</evidence>
<evidence type="ECO:0000313" key="10">
    <source>
        <dbReference type="EMBL" id="CAG9798940.1"/>
    </source>
</evidence>
<dbReference type="CDD" id="cd14017">
    <property type="entry name" value="STKc_TTBK"/>
    <property type="match status" value="1"/>
</dbReference>
<comment type="similarity">
    <text evidence="6">Belongs to the protein kinase superfamily. CK1 Ser/Thr protein kinase family.</text>
</comment>
<feature type="compositionally biased region" description="Acidic residues" evidence="8">
    <location>
        <begin position="1005"/>
        <end position="1015"/>
    </location>
</feature>
<dbReference type="GO" id="GO:0004674">
    <property type="term" value="F:protein serine/threonine kinase activity"/>
    <property type="evidence" value="ECO:0007669"/>
    <property type="project" value="UniProtKB-KW"/>
</dbReference>
<protein>
    <recommendedName>
        <fullName evidence="9">Protein kinase domain-containing protein</fullName>
    </recommendedName>
</protein>
<gene>
    <name evidence="10" type="ORF">CHIRRI_LOCUS1915</name>
</gene>
<dbReference type="FunFam" id="1.10.510.10:FF:000481">
    <property type="entry name" value="Asator, isoform D"/>
    <property type="match status" value="1"/>
</dbReference>
<dbReference type="InterPro" id="IPR047916">
    <property type="entry name" value="TTBK_Asator-like_STKc"/>
</dbReference>
<evidence type="ECO:0000256" key="3">
    <source>
        <dbReference type="ARBA" id="ARBA00022741"/>
    </source>
</evidence>
<dbReference type="Gene3D" id="1.10.510.10">
    <property type="entry name" value="Transferase(Phosphotransferase) domain 1"/>
    <property type="match status" value="1"/>
</dbReference>
<keyword evidence="2" id="KW-0808">Transferase</keyword>
<dbReference type="SMART" id="SM00220">
    <property type="entry name" value="S_TKc"/>
    <property type="match status" value="1"/>
</dbReference>
<feature type="region of interest" description="Disordered" evidence="8">
    <location>
        <begin position="932"/>
        <end position="958"/>
    </location>
</feature>
<accession>A0A9N9WMD4</accession>
<keyword evidence="4" id="KW-0418">Kinase</keyword>
<dbReference type="PANTHER" id="PTHR11909">
    <property type="entry name" value="CASEIN KINASE-RELATED"/>
    <property type="match status" value="1"/>
</dbReference>
<feature type="compositionally biased region" description="Low complexity" evidence="8">
    <location>
        <begin position="1256"/>
        <end position="1268"/>
    </location>
</feature>
<dbReference type="InterPro" id="IPR000719">
    <property type="entry name" value="Prot_kinase_dom"/>
</dbReference>
<feature type="binding site" evidence="7">
    <location>
        <position position="46"/>
    </location>
    <ligand>
        <name>ATP</name>
        <dbReference type="ChEBI" id="CHEBI:30616"/>
    </ligand>
</feature>
<feature type="region of interest" description="Disordered" evidence="8">
    <location>
        <begin position="627"/>
        <end position="720"/>
    </location>
</feature>
<dbReference type="Proteomes" id="UP001153620">
    <property type="component" value="Chromosome 1"/>
</dbReference>
<dbReference type="OrthoDB" id="5979581at2759"/>
<feature type="compositionally biased region" description="Basic and acidic residues" evidence="8">
    <location>
        <begin position="638"/>
        <end position="651"/>
    </location>
</feature>
<evidence type="ECO:0000256" key="8">
    <source>
        <dbReference type="SAM" id="MobiDB-lite"/>
    </source>
</evidence>
<keyword evidence="3 7" id="KW-0547">Nucleotide-binding</keyword>
<dbReference type="FunFam" id="3.30.200.20:FF:000358">
    <property type="entry name" value="Tau tubulin kinase 2b"/>
    <property type="match status" value="1"/>
</dbReference>
<feature type="region of interest" description="Disordered" evidence="8">
    <location>
        <begin position="470"/>
        <end position="505"/>
    </location>
</feature>
<feature type="region of interest" description="Disordered" evidence="8">
    <location>
        <begin position="1156"/>
        <end position="1183"/>
    </location>
</feature>
<name>A0A9N9WMD4_9DIPT</name>
<feature type="compositionally biased region" description="Low complexity" evidence="8">
    <location>
        <begin position="492"/>
        <end position="504"/>
    </location>
</feature>
<feature type="region of interest" description="Disordered" evidence="8">
    <location>
        <begin position="1253"/>
        <end position="1284"/>
    </location>
</feature>
<organism evidence="10 11">
    <name type="scientific">Chironomus riparius</name>
    <dbReference type="NCBI Taxonomy" id="315576"/>
    <lineage>
        <taxon>Eukaryota</taxon>
        <taxon>Metazoa</taxon>
        <taxon>Ecdysozoa</taxon>
        <taxon>Arthropoda</taxon>
        <taxon>Hexapoda</taxon>
        <taxon>Insecta</taxon>
        <taxon>Pterygota</taxon>
        <taxon>Neoptera</taxon>
        <taxon>Endopterygota</taxon>
        <taxon>Diptera</taxon>
        <taxon>Nematocera</taxon>
        <taxon>Chironomoidea</taxon>
        <taxon>Chironomidae</taxon>
        <taxon>Chironominae</taxon>
        <taxon>Chironomus</taxon>
    </lineage>
</organism>
<dbReference type="Pfam" id="PF00069">
    <property type="entry name" value="Pkinase"/>
    <property type="match status" value="1"/>
</dbReference>
<keyword evidence="11" id="KW-1185">Reference proteome</keyword>
<dbReference type="PROSITE" id="PS00107">
    <property type="entry name" value="PROTEIN_KINASE_ATP"/>
    <property type="match status" value="1"/>
</dbReference>
<dbReference type="EMBL" id="OU895877">
    <property type="protein sequence ID" value="CAG9798940.1"/>
    <property type="molecule type" value="Genomic_DNA"/>
</dbReference>
<evidence type="ECO:0000256" key="1">
    <source>
        <dbReference type="ARBA" id="ARBA00022527"/>
    </source>
</evidence>
<feature type="compositionally biased region" description="Polar residues" evidence="8">
    <location>
        <begin position="572"/>
        <end position="588"/>
    </location>
</feature>
<feature type="compositionally biased region" description="Polar residues" evidence="8">
    <location>
        <begin position="688"/>
        <end position="702"/>
    </location>
</feature>
<reference evidence="10" key="2">
    <citation type="submission" date="2022-10" db="EMBL/GenBank/DDBJ databases">
        <authorList>
            <consortium name="ENA_rothamsted_submissions"/>
            <consortium name="culmorum"/>
            <person name="King R."/>
        </authorList>
    </citation>
    <scope>NUCLEOTIDE SEQUENCE</scope>
</reference>
<feature type="region of interest" description="Disordered" evidence="8">
    <location>
        <begin position="1002"/>
        <end position="1034"/>
    </location>
</feature>
<sequence length="1284" mass="145642">MTSEDLLQPGHVVKERWKVVRKIGGGGFGEIYEGQDLITREQVALKVESARMPKQVLKMEVAVLKKLQGKEHVCRFIGCGRNDRFNYVVMQLQGKNLAELRRSQPRGAFSLSTTLRLGIQILKAIESIHSVGFLHRDIKPSNFSMGRLPFNNRRVYMLDFGLARQYTTTSGEVRCPRAAAGFRGTVRYASINAHRNREMGRHDDLWSLFYMLVEFVNGQLPWRKIKDKEQVGLMKEKYDHRLLLKHLPSDFKQFLEHIQSLSYADKPDYGMLASLFERCMKRRAIKETDPYDWEKTEQLSQINNQVNCSSILNSNAQAKNDVTNTNHAVPQVTVQASNISSVEQKQRNKLDSDMMNNVAATTEPVRAIEKVKSDKNQNVNIGQVVYKTSPKQNNSEKQENPIVMEKTPPIPIKQFIIQQEQAQTPETDGDLDYPMMHKLQKTASEAMIREHRHHPPANKPTDNVIMNEMKKAASPVKRRSTSQVENDAEKSNNNNNNNNNENVNPIQIKQEKTTYGRLRVLTAPPTSVANVHELAQESTGSPRDSENVPFQYDVKIVGGNESRKGQRRHRPNSGSSVNLQRLNSASATTRDHSITQFALIDDENISALQNMTKGGGGGLTLASQWKSQFDDSEETTDNEWKQEPQSPEHQKIQYIQQHHKEQHPHYHTLPSKHHQSNNSHDHVVHIKSSATQPQSLQNTPSQPIAPLSSQQLHHQLQKDTNQTREFYIQHRSRSREDPLLKLKLKKKKKCHLNIAGIESFPNIQDHLPRCWSEPALGNILRHNLEPPLLQQAAFDDTIFKMDVNRNVGVRDICNDDNGPSPCQPFAKLFQYKSLPNIAFAEYELKMSPKIRETETTFYYRASSEPNNNYISNPCILADKENGVNEATNDQQEEEEQHAISGRLEIRVLSKDKISKEASPNPEESIYFDAVVTNGPQTNPTSIGDVADESKLKGDEQKKENVQYEEEFIWINKKEPQEKKYDIKVYEDSLKIQKYKIVTVDKSDDALDGPDEDEKEDDGKEKEVGDIEVKEAESDNKIDECAQAAGTSSIAATNLQNDREDIESTTDNRIDNERLRDCSNSSNSKIPVFNPSGSSRMLSQRSSWAGVEEGPDISDLTPGLRRRRQNAEKYVTDPSQLNLRFTRPKSRPVIRTRGIPSHLLGAQPNGRQEVPLNDTEYNSSDTSVEDSKIQFQNNLRKFKAKCDNELEKLLEKCESRRKTHDRKFFGSGGIDIGTSSSSRLLMSDLTTRNIRRFDSANNNSNNLNNSSNLVAKDDDENGGSGGGGT</sequence>
<dbReference type="GO" id="GO:0005524">
    <property type="term" value="F:ATP binding"/>
    <property type="evidence" value="ECO:0007669"/>
    <property type="project" value="UniProtKB-UniRule"/>
</dbReference>
<proteinExistence type="inferred from homology"/>
<feature type="compositionally biased region" description="Basic and acidic residues" evidence="8">
    <location>
        <begin position="1016"/>
        <end position="1034"/>
    </location>
</feature>
<dbReference type="PROSITE" id="PS50011">
    <property type="entry name" value="PROTEIN_KINASE_DOM"/>
    <property type="match status" value="1"/>
</dbReference>
<reference evidence="10" key="1">
    <citation type="submission" date="2022-01" db="EMBL/GenBank/DDBJ databases">
        <authorList>
            <person name="King R."/>
        </authorList>
    </citation>
    <scope>NUCLEOTIDE SEQUENCE</scope>
</reference>
<dbReference type="InterPro" id="IPR050235">
    <property type="entry name" value="CK1_Ser-Thr_kinase"/>
</dbReference>
<keyword evidence="5 7" id="KW-0067">ATP-binding</keyword>
<evidence type="ECO:0000256" key="4">
    <source>
        <dbReference type="ARBA" id="ARBA00022777"/>
    </source>
</evidence>